<dbReference type="SUPFAM" id="SSF48452">
    <property type="entry name" value="TPR-like"/>
    <property type="match status" value="1"/>
</dbReference>
<dbReference type="EMBL" id="PYMB01000001">
    <property type="protein sequence ID" value="PSW15952.1"/>
    <property type="molecule type" value="Genomic_DNA"/>
</dbReference>
<dbReference type="AlphaFoldDB" id="A0A2T3NKH8"/>
<evidence type="ECO:0008006" key="4">
    <source>
        <dbReference type="Google" id="ProtNLM"/>
    </source>
</evidence>
<dbReference type="SUPFAM" id="SSF48371">
    <property type="entry name" value="ARM repeat"/>
    <property type="match status" value="1"/>
</dbReference>
<evidence type="ECO:0000313" key="2">
    <source>
        <dbReference type="EMBL" id="PSW15952.1"/>
    </source>
</evidence>
<dbReference type="Gene3D" id="1.25.10.10">
    <property type="entry name" value="Leucine-rich Repeat Variant"/>
    <property type="match status" value="1"/>
</dbReference>
<accession>A0A2T3NKH8</accession>
<evidence type="ECO:0000256" key="1">
    <source>
        <dbReference type="SAM" id="Phobius"/>
    </source>
</evidence>
<keyword evidence="1" id="KW-1133">Transmembrane helix</keyword>
<evidence type="ECO:0000313" key="3">
    <source>
        <dbReference type="Proteomes" id="UP000241346"/>
    </source>
</evidence>
<gene>
    <name evidence="2" type="ORF">C9J01_02795</name>
</gene>
<reference evidence="2 3" key="1">
    <citation type="submission" date="2018-03" db="EMBL/GenBank/DDBJ databases">
        <title>Whole genome sequencing of Histamine producing bacteria.</title>
        <authorList>
            <person name="Butler K."/>
        </authorList>
    </citation>
    <scope>NUCLEOTIDE SEQUENCE [LARGE SCALE GENOMIC DNA]</scope>
    <source>
        <strain evidence="2 3">DSM 19138</strain>
    </source>
</reference>
<organism evidence="2 3">
    <name type="scientific">Photobacterium rosenbergii</name>
    <dbReference type="NCBI Taxonomy" id="294936"/>
    <lineage>
        <taxon>Bacteria</taxon>
        <taxon>Pseudomonadati</taxon>
        <taxon>Pseudomonadota</taxon>
        <taxon>Gammaproteobacteria</taxon>
        <taxon>Vibrionales</taxon>
        <taxon>Vibrionaceae</taxon>
        <taxon>Photobacterium</taxon>
    </lineage>
</organism>
<feature type="transmembrane region" description="Helical" evidence="1">
    <location>
        <begin position="29"/>
        <end position="52"/>
    </location>
</feature>
<comment type="caution">
    <text evidence="2">The sequence shown here is derived from an EMBL/GenBank/DDBJ whole genome shotgun (WGS) entry which is preliminary data.</text>
</comment>
<protein>
    <recommendedName>
        <fullName evidence="4">HEAT repeat domain-containing protein</fullName>
    </recommendedName>
</protein>
<sequence>MKTWLFLQTIAFESSGLYIIITQPMTSAMWLAFVTTHALACLSFAGLCWLVLPKKYKTPVTGSFTFLFIFNLLLPVAGMIGTSFSLLIALYLPRQKSNITWQECEKSDLPQSPGEILGTQFGSGALREILLHNQDPERRQLAVNAIRHLPRQHAVPLLQLALKDLTDDVRLLAYASLENIETQINESISLSKKQFEYKPSAAKAFDIAQQYWELCYLGIAEGILRSHYLEQAENYLNQSISIKITASANLLLGRVMLQQKRPTDALPALKAALDGGLLLKQVAPYLAEAAYIAGDYETAKQYISYFPEQKGNKLSQIKEYWG</sequence>
<feature type="transmembrane region" description="Helical" evidence="1">
    <location>
        <begin position="64"/>
        <end position="92"/>
    </location>
</feature>
<dbReference type="RefSeq" id="WP_107296574.1">
    <property type="nucleotide sequence ID" value="NZ_PYMB01000001.1"/>
</dbReference>
<dbReference type="OrthoDB" id="5393896at2"/>
<keyword evidence="1" id="KW-0812">Transmembrane</keyword>
<dbReference type="InterPro" id="IPR016024">
    <property type="entry name" value="ARM-type_fold"/>
</dbReference>
<name>A0A2T3NKH8_9GAMM</name>
<dbReference type="InterPro" id="IPR011990">
    <property type="entry name" value="TPR-like_helical_dom_sf"/>
</dbReference>
<dbReference type="Proteomes" id="UP000241346">
    <property type="component" value="Unassembled WGS sequence"/>
</dbReference>
<keyword evidence="1" id="KW-0472">Membrane</keyword>
<dbReference type="InterPro" id="IPR011989">
    <property type="entry name" value="ARM-like"/>
</dbReference>
<proteinExistence type="predicted"/>